<reference evidence="2 3" key="2">
    <citation type="journal article" date="2008" name="Nature">
        <title>The Phaeodactylum genome reveals the evolutionary history of diatom genomes.</title>
        <authorList>
            <person name="Bowler C."/>
            <person name="Allen A.E."/>
            <person name="Badger J.H."/>
            <person name="Grimwood J."/>
            <person name="Jabbari K."/>
            <person name="Kuo A."/>
            <person name="Maheswari U."/>
            <person name="Martens C."/>
            <person name="Maumus F."/>
            <person name="Otillar R.P."/>
            <person name="Rayko E."/>
            <person name="Salamov A."/>
            <person name="Vandepoele K."/>
            <person name="Beszteri B."/>
            <person name="Gruber A."/>
            <person name="Heijde M."/>
            <person name="Katinka M."/>
            <person name="Mock T."/>
            <person name="Valentin K."/>
            <person name="Verret F."/>
            <person name="Berges J.A."/>
            <person name="Brownlee C."/>
            <person name="Cadoret J.P."/>
            <person name="Chiovitti A."/>
            <person name="Choi C.J."/>
            <person name="Coesel S."/>
            <person name="De Martino A."/>
            <person name="Detter J.C."/>
            <person name="Durkin C."/>
            <person name="Falciatore A."/>
            <person name="Fournet J."/>
            <person name="Haruta M."/>
            <person name="Huysman M.J."/>
            <person name="Jenkins B.D."/>
            <person name="Jiroutova K."/>
            <person name="Jorgensen R.E."/>
            <person name="Joubert Y."/>
            <person name="Kaplan A."/>
            <person name="Kroger N."/>
            <person name="Kroth P.G."/>
            <person name="La Roche J."/>
            <person name="Lindquist E."/>
            <person name="Lommer M."/>
            <person name="Martin-Jezequel V."/>
            <person name="Lopez P.J."/>
            <person name="Lucas S."/>
            <person name="Mangogna M."/>
            <person name="McGinnis K."/>
            <person name="Medlin L.K."/>
            <person name="Montsant A."/>
            <person name="Oudot-Le Secq M.P."/>
            <person name="Napoli C."/>
            <person name="Obornik M."/>
            <person name="Parker M.S."/>
            <person name="Petit J.L."/>
            <person name="Porcel B.M."/>
            <person name="Poulsen N."/>
            <person name="Robison M."/>
            <person name="Rychlewski L."/>
            <person name="Rynearson T.A."/>
            <person name="Schmutz J."/>
            <person name="Shapiro H."/>
            <person name="Siaut M."/>
            <person name="Stanley M."/>
            <person name="Sussman M.R."/>
            <person name="Taylor A.R."/>
            <person name="Vardi A."/>
            <person name="von Dassow P."/>
            <person name="Vyverman W."/>
            <person name="Willis A."/>
            <person name="Wyrwicz L.S."/>
            <person name="Rokhsar D.S."/>
            <person name="Weissenbach J."/>
            <person name="Armbrust E.V."/>
            <person name="Green B.R."/>
            <person name="Van de Peer Y."/>
            <person name="Grigoriev I.V."/>
        </authorList>
    </citation>
    <scope>NUCLEOTIDE SEQUENCE [LARGE SCALE GENOMIC DNA]</scope>
    <source>
        <strain evidence="2 3">CCMP1335</strain>
    </source>
</reference>
<name>B8C5S6_THAPS</name>
<dbReference type="EMBL" id="CM000643">
    <property type="protein sequence ID" value="EED91554.1"/>
    <property type="molecule type" value="Genomic_DNA"/>
</dbReference>
<protein>
    <submittedName>
        <fullName evidence="2">Uncharacterized protein</fullName>
    </submittedName>
</protein>
<accession>B8C5S6</accession>
<dbReference type="HOGENOM" id="CLU_770509_0_0_1"/>
<evidence type="ECO:0000313" key="2">
    <source>
        <dbReference type="EMBL" id="EED91554.1"/>
    </source>
</evidence>
<feature type="compositionally biased region" description="Low complexity" evidence="1">
    <location>
        <begin position="323"/>
        <end position="343"/>
    </location>
</feature>
<proteinExistence type="predicted"/>
<dbReference type="AlphaFoldDB" id="B8C5S6"/>
<feature type="compositionally biased region" description="Low complexity" evidence="1">
    <location>
        <begin position="276"/>
        <end position="296"/>
    </location>
</feature>
<organism evidence="2 3">
    <name type="scientific">Thalassiosira pseudonana</name>
    <name type="common">Marine diatom</name>
    <name type="synonym">Cyclotella nana</name>
    <dbReference type="NCBI Taxonomy" id="35128"/>
    <lineage>
        <taxon>Eukaryota</taxon>
        <taxon>Sar</taxon>
        <taxon>Stramenopiles</taxon>
        <taxon>Ochrophyta</taxon>
        <taxon>Bacillariophyta</taxon>
        <taxon>Coscinodiscophyceae</taxon>
        <taxon>Thalassiosirophycidae</taxon>
        <taxon>Thalassiosirales</taxon>
        <taxon>Thalassiosiraceae</taxon>
        <taxon>Thalassiosira</taxon>
    </lineage>
</organism>
<dbReference type="Proteomes" id="UP000001449">
    <property type="component" value="Chromosome 6"/>
</dbReference>
<reference evidence="2 3" key="1">
    <citation type="journal article" date="2004" name="Science">
        <title>The genome of the diatom Thalassiosira pseudonana: ecology, evolution, and metabolism.</title>
        <authorList>
            <person name="Armbrust E.V."/>
            <person name="Berges J.A."/>
            <person name="Bowler C."/>
            <person name="Green B.R."/>
            <person name="Martinez D."/>
            <person name="Putnam N.H."/>
            <person name="Zhou S."/>
            <person name="Allen A.E."/>
            <person name="Apt K.E."/>
            <person name="Bechner M."/>
            <person name="Brzezinski M.A."/>
            <person name="Chaal B.K."/>
            <person name="Chiovitti A."/>
            <person name="Davis A.K."/>
            <person name="Demarest M.S."/>
            <person name="Detter J.C."/>
            <person name="Glavina T."/>
            <person name="Goodstein D."/>
            <person name="Hadi M.Z."/>
            <person name="Hellsten U."/>
            <person name="Hildebrand M."/>
            <person name="Jenkins B.D."/>
            <person name="Jurka J."/>
            <person name="Kapitonov V.V."/>
            <person name="Kroger N."/>
            <person name="Lau W.W."/>
            <person name="Lane T.W."/>
            <person name="Larimer F.W."/>
            <person name="Lippmeier J.C."/>
            <person name="Lucas S."/>
            <person name="Medina M."/>
            <person name="Montsant A."/>
            <person name="Obornik M."/>
            <person name="Parker M.S."/>
            <person name="Palenik B."/>
            <person name="Pazour G.J."/>
            <person name="Richardson P.M."/>
            <person name="Rynearson T.A."/>
            <person name="Saito M.A."/>
            <person name="Schwartz D.C."/>
            <person name="Thamatrakoln K."/>
            <person name="Valentin K."/>
            <person name="Vardi A."/>
            <person name="Wilkerson F.P."/>
            <person name="Rokhsar D.S."/>
        </authorList>
    </citation>
    <scope>NUCLEOTIDE SEQUENCE [LARGE SCALE GENOMIC DNA]</scope>
    <source>
        <strain evidence="2 3">CCMP1335</strain>
    </source>
</reference>
<dbReference type="InParanoid" id="B8C5S6"/>
<feature type="region of interest" description="Disordered" evidence="1">
    <location>
        <begin position="273"/>
        <end position="360"/>
    </location>
</feature>
<dbReference type="KEGG" id="tps:THAPSDRAFT_6176"/>
<keyword evidence="3" id="KW-1185">Reference proteome</keyword>
<dbReference type="RefSeq" id="XP_002291447.1">
    <property type="nucleotide sequence ID" value="XM_002291411.1"/>
</dbReference>
<gene>
    <name evidence="2" type="ORF">THAPSDRAFT_6176</name>
</gene>
<sequence>MNSQSNRRQPSRSKSVKAKCHHYQIGEEAYEIDIINSPSNNDASSVQAAASLKRFDGAFVRRSDGAWTYAVVYQVVSSNDKDGRIMPYLNFVVCINGSTKKIGMNHWSSRIRTLPKCDDDVMTSSNNIEREDTSLDVTPTTEEKRSALKKGCDFHPQRRMSAPLLTTSFIYKTIMDELESSARNDKKSTSLTRSTSLVGLESLELMKEDDEEVENKQLKRVASSTSMGTKDGISAILMELNDQSGERDEENKQCAKKSFAFLFEILMDESSKKTGSRSSSCASGASKSFDGKWGLGSEEKKKGSGGDVCNVILMDESSKKTGSRSSSCASGASKSFDGKWGLGSEEKKKGSGGASMDDNQ</sequence>
<dbReference type="PaxDb" id="35128-Thaps6176"/>
<evidence type="ECO:0000313" key="3">
    <source>
        <dbReference type="Proteomes" id="UP000001449"/>
    </source>
</evidence>
<dbReference type="GeneID" id="7442340"/>
<evidence type="ECO:0000256" key="1">
    <source>
        <dbReference type="SAM" id="MobiDB-lite"/>
    </source>
</evidence>